<dbReference type="Gene3D" id="3.40.1190.20">
    <property type="match status" value="1"/>
</dbReference>
<evidence type="ECO:0000256" key="1">
    <source>
        <dbReference type="ARBA" id="ARBA00001771"/>
    </source>
</evidence>
<dbReference type="HAMAP" id="MF_00228">
    <property type="entry name" value="Thz_kinase"/>
    <property type="match status" value="1"/>
</dbReference>
<dbReference type="CDD" id="cd01170">
    <property type="entry name" value="THZ_kinase"/>
    <property type="match status" value="1"/>
</dbReference>
<reference evidence="12 13" key="1">
    <citation type="submission" date="2016-08" db="EMBL/GenBank/DDBJ databases">
        <authorList>
            <person name="Seilhamer J.J."/>
        </authorList>
    </citation>
    <scope>NUCLEOTIDE SEQUENCE [LARGE SCALE GENOMIC DNA]</scope>
    <source>
        <strain evidence="12 13">HBR26</strain>
    </source>
</reference>
<protein>
    <recommendedName>
        <fullName evidence="11">Hydroxyethylthiazole kinase</fullName>
        <ecNumber evidence="11">2.7.1.50</ecNumber>
    </recommendedName>
    <alternativeName>
        <fullName evidence="11">4-methyl-5-beta-hydroxyethylthiazole kinase</fullName>
        <shortName evidence="11">TH kinase</shortName>
        <shortName evidence="11">Thz kinase</shortName>
    </alternativeName>
</protein>
<keyword evidence="4 11" id="KW-0808">Transferase</keyword>
<feature type="binding site" evidence="11">
    <location>
        <position position="194"/>
    </location>
    <ligand>
        <name>substrate</name>
    </ligand>
</feature>
<dbReference type="Proteomes" id="UP000198723">
    <property type="component" value="Unassembled WGS sequence"/>
</dbReference>
<keyword evidence="5 11" id="KW-0479">Metal-binding</keyword>
<dbReference type="NCBIfam" id="TIGR00694">
    <property type="entry name" value="thiM"/>
    <property type="match status" value="1"/>
</dbReference>
<evidence type="ECO:0000256" key="3">
    <source>
        <dbReference type="ARBA" id="ARBA00004868"/>
    </source>
</evidence>
<evidence type="ECO:0000256" key="9">
    <source>
        <dbReference type="ARBA" id="ARBA00022842"/>
    </source>
</evidence>
<comment type="catalytic activity">
    <reaction evidence="1 11">
        <text>5-(2-hydroxyethyl)-4-methylthiazole + ATP = 4-methyl-5-(2-phosphooxyethyl)-thiazole + ADP + H(+)</text>
        <dbReference type="Rhea" id="RHEA:24212"/>
        <dbReference type="ChEBI" id="CHEBI:15378"/>
        <dbReference type="ChEBI" id="CHEBI:17957"/>
        <dbReference type="ChEBI" id="CHEBI:30616"/>
        <dbReference type="ChEBI" id="CHEBI:58296"/>
        <dbReference type="ChEBI" id="CHEBI:456216"/>
        <dbReference type="EC" id="2.7.1.50"/>
    </reaction>
</comment>
<dbReference type="InterPro" id="IPR000417">
    <property type="entry name" value="Hyethyz_kinase"/>
</dbReference>
<dbReference type="SUPFAM" id="SSF53613">
    <property type="entry name" value="Ribokinase-like"/>
    <property type="match status" value="1"/>
</dbReference>
<evidence type="ECO:0000313" key="13">
    <source>
        <dbReference type="Proteomes" id="UP000198723"/>
    </source>
</evidence>
<evidence type="ECO:0000313" key="12">
    <source>
        <dbReference type="EMBL" id="SCB59244.1"/>
    </source>
</evidence>
<evidence type="ECO:0000256" key="7">
    <source>
        <dbReference type="ARBA" id="ARBA00022777"/>
    </source>
</evidence>
<sequence>MQGKITSGAMLKAMREKPPLVQCITNYVAMNIAANVLLASGASPAMVHAAEEAGEFAGIANALTINIGTLSTQWIEGMQTAAKAANAAGKPWVLDPVAHYATAFRRAAVADLLALKPTIIRGNASEIIALAGGESRGQGVDSRDPVEQAEDSARRLAERQQAVVAVTGAVDFVTDGKRAVRVAGGSALMPQVTALGCSLTCLVGAFAATAPEDIFGATVAALATFAVAGEDAALGAAGPGSFSWRFLDALAAIDAETLDARARVSVA</sequence>
<feature type="binding site" evidence="11">
    <location>
        <position position="46"/>
    </location>
    <ligand>
        <name>substrate</name>
    </ligand>
</feature>
<evidence type="ECO:0000256" key="2">
    <source>
        <dbReference type="ARBA" id="ARBA00001946"/>
    </source>
</evidence>
<dbReference type="Pfam" id="PF02110">
    <property type="entry name" value="HK"/>
    <property type="match status" value="1"/>
</dbReference>
<dbReference type="PIRSF" id="PIRSF000513">
    <property type="entry name" value="Thz_kinase"/>
    <property type="match status" value="1"/>
</dbReference>
<proteinExistence type="inferred from homology"/>
<comment type="pathway">
    <text evidence="3 11">Cofactor biosynthesis; thiamine diphosphate biosynthesis; 4-methyl-5-(2-phosphoethyl)-thiazole from 5-(2-hydroxyethyl)-4-methylthiazole: step 1/1.</text>
</comment>
<keyword evidence="7 11" id="KW-0418">Kinase</keyword>
<dbReference type="GO" id="GO:0009228">
    <property type="term" value="P:thiamine biosynthetic process"/>
    <property type="evidence" value="ECO:0007669"/>
    <property type="project" value="UniProtKB-KW"/>
</dbReference>
<evidence type="ECO:0000256" key="4">
    <source>
        <dbReference type="ARBA" id="ARBA00022679"/>
    </source>
</evidence>
<comment type="cofactor">
    <cofactor evidence="2 11">
        <name>Mg(2+)</name>
        <dbReference type="ChEBI" id="CHEBI:18420"/>
    </cofactor>
</comment>
<evidence type="ECO:0000256" key="6">
    <source>
        <dbReference type="ARBA" id="ARBA00022741"/>
    </source>
</evidence>
<dbReference type="UniPathway" id="UPA00060">
    <property type="reaction ID" value="UER00139"/>
</dbReference>
<gene>
    <name evidence="11" type="primary">thiM</name>
    <name evidence="12" type="ORF">GA0061105_106290</name>
</gene>
<keyword evidence="8 11" id="KW-0067">ATP-binding</keyword>
<dbReference type="InterPro" id="IPR029056">
    <property type="entry name" value="Ribokinase-like"/>
</dbReference>
<dbReference type="NCBIfam" id="NF006830">
    <property type="entry name" value="PRK09355.1"/>
    <property type="match status" value="1"/>
</dbReference>
<feature type="binding site" evidence="11">
    <location>
        <position position="167"/>
    </location>
    <ligand>
        <name>ATP</name>
        <dbReference type="ChEBI" id="CHEBI:30616"/>
    </ligand>
</feature>
<dbReference type="STRING" id="1138170.GA0061105_106290"/>
<evidence type="ECO:0000256" key="10">
    <source>
        <dbReference type="ARBA" id="ARBA00022977"/>
    </source>
</evidence>
<dbReference type="RefSeq" id="WP_092751327.1">
    <property type="nucleotide sequence ID" value="NZ_FMAJ01000006.1"/>
</dbReference>
<dbReference type="PRINTS" id="PR01099">
    <property type="entry name" value="HYETHTZKNASE"/>
</dbReference>
<keyword evidence="9 11" id="KW-0460">Magnesium</keyword>
<dbReference type="GO" id="GO:0004417">
    <property type="term" value="F:hydroxyethylthiazole kinase activity"/>
    <property type="evidence" value="ECO:0007669"/>
    <property type="project" value="UniProtKB-UniRule"/>
</dbReference>
<dbReference type="EC" id="2.7.1.50" evidence="11"/>
<evidence type="ECO:0000256" key="11">
    <source>
        <dbReference type="HAMAP-Rule" id="MF_00228"/>
    </source>
</evidence>
<name>A0A1C3Y446_9HYPH</name>
<keyword evidence="6 11" id="KW-0547">Nucleotide-binding</keyword>
<accession>A0A1C3Y446</accession>
<keyword evidence="10 11" id="KW-0784">Thiamine biosynthesis</keyword>
<organism evidence="12 13">
    <name type="scientific">Rhizobium aethiopicum</name>
    <dbReference type="NCBI Taxonomy" id="1138170"/>
    <lineage>
        <taxon>Bacteria</taxon>
        <taxon>Pseudomonadati</taxon>
        <taxon>Pseudomonadota</taxon>
        <taxon>Alphaproteobacteria</taxon>
        <taxon>Hyphomicrobiales</taxon>
        <taxon>Rhizobiaceae</taxon>
        <taxon>Rhizobium/Agrobacterium group</taxon>
        <taxon>Rhizobium</taxon>
    </lineage>
</organism>
<feature type="binding site" evidence="11">
    <location>
        <position position="121"/>
    </location>
    <ligand>
        <name>ATP</name>
        <dbReference type="ChEBI" id="CHEBI:30616"/>
    </ligand>
</feature>
<evidence type="ECO:0000256" key="5">
    <source>
        <dbReference type="ARBA" id="ARBA00022723"/>
    </source>
</evidence>
<comment type="similarity">
    <text evidence="11">Belongs to the Thz kinase family.</text>
</comment>
<dbReference type="AlphaFoldDB" id="A0A1C3Y446"/>
<evidence type="ECO:0000256" key="8">
    <source>
        <dbReference type="ARBA" id="ARBA00022840"/>
    </source>
</evidence>
<dbReference type="GO" id="GO:0000287">
    <property type="term" value="F:magnesium ion binding"/>
    <property type="evidence" value="ECO:0007669"/>
    <property type="project" value="UniProtKB-UniRule"/>
</dbReference>
<dbReference type="EMBL" id="FMAJ01000006">
    <property type="protein sequence ID" value="SCB59244.1"/>
    <property type="molecule type" value="Genomic_DNA"/>
</dbReference>
<dbReference type="GO" id="GO:0009229">
    <property type="term" value="P:thiamine diphosphate biosynthetic process"/>
    <property type="evidence" value="ECO:0007669"/>
    <property type="project" value="UniProtKB-UniRule"/>
</dbReference>
<comment type="function">
    <text evidence="11">Catalyzes the phosphorylation of the hydroxyl group of 4-methyl-5-beta-hydroxyethylthiazole (THZ).</text>
</comment>
<dbReference type="GO" id="GO:0005524">
    <property type="term" value="F:ATP binding"/>
    <property type="evidence" value="ECO:0007669"/>
    <property type="project" value="UniProtKB-UniRule"/>
</dbReference>